<name>A0ABS7D7V7_9BACL</name>
<dbReference type="Proteomes" id="UP000812277">
    <property type="component" value="Unassembled WGS sequence"/>
</dbReference>
<proteinExistence type="predicted"/>
<evidence type="ECO:0000313" key="1">
    <source>
        <dbReference type="EMBL" id="MBW7475966.1"/>
    </source>
</evidence>
<sequence length="263" mass="28631">MNGTTDILKLPSMAFNEVVLDFAADLSLGGSQYYIDARTGSVNGYVYRLSTGQDTWGDSVSSVFINGAPIVKGTAAVPTNTRITMRIVMAAVGTDDINVFGRNNSTATTKGKLYSLRMLNAGATVAYYDMALGNVMDQSGNGRHAALTGGTWVDDGIIVTYPYATRQAVYAPRSMSVPLQQSFYREQLLKCSMLQAIYTDRHTDYPLRQSVFAERSYSGPLLIRISKLPAEIVSIVRLAASREIRVNLSASRELTVRLRGGVT</sequence>
<evidence type="ECO:0000313" key="2">
    <source>
        <dbReference type="Proteomes" id="UP000812277"/>
    </source>
</evidence>
<protein>
    <submittedName>
        <fullName evidence="1">Uncharacterized protein</fullName>
    </submittedName>
</protein>
<gene>
    <name evidence="1" type="ORF">K0T92_14565</name>
</gene>
<reference evidence="1 2" key="1">
    <citation type="submission" date="2021-07" db="EMBL/GenBank/DDBJ databases">
        <title>Paenibacillus radiodurans sp. nov., isolated from the southeastern edge of Tengger Desert.</title>
        <authorList>
            <person name="Zhang G."/>
        </authorList>
    </citation>
    <scope>NUCLEOTIDE SEQUENCE [LARGE SCALE GENOMIC DNA]</scope>
    <source>
        <strain evidence="1 2">DT7-4</strain>
    </source>
</reference>
<dbReference type="EMBL" id="JAHZIJ010000009">
    <property type="protein sequence ID" value="MBW7475966.1"/>
    <property type="molecule type" value="Genomic_DNA"/>
</dbReference>
<comment type="caution">
    <text evidence="1">The sequence shown here is derived from an EMBL/GenBank/DDBJ whole genome shotgun (WGS) entry which is preliminary data.</text>
</comment>
<keyword evidence="2" id="KW-1185">Reference proteome</keyword>
<organism evidence="1 2">
    <name type="scientific">Paenibacillus oenotherae</name>
    <dbReference type="NCBI Taxonomy" id="1435645"/>
    <lineage>
        <taxon>Bacteria</taxon>
        <taxon>Bacillati</taxon>
        <taxon>Bacillota</taxon>
        <taxon>Bacilli</taxon>
        <taxon>Bacillales</taxon>
        <taxon>Paenibacillaceae</taxon>
        <taxon>Paenibacillus</taxon>
    </lineage>
</organism>
<accession>A0ABS7D7V7</accession>
<dbReference type="RefSeq" id="WP_219873202.1">
    <property type="nucleotide sequence ID" value="NZ_JAHZIJ010000009.1"/>
</dbReference>